<feature type="binding site" evidence="7">
    <location>
        <position position="104"/>
    </location>
    <ligand>
        <name>Zn(2+)</name>
        <dbReference type="ChEBI" id="CHEBI:29105"/>
    </ligand>
</feature>
<dbReference type="Proteomes" id="UP000073601">
    <property type="component" value="Unassembled WGS sequence"/>
</dbReference>
<keyword evidence="7 9" id="KW-0479">Metal-binding</keyword>
<dbReference type="PANTHER" id="PTHR33202:SF6">
    <property type="entry name" value="ZINC UPTAKE REGULATION PROTEIN"/>
    <property type="match status" value="1"/>
</dbReference>
<dbReference type="Pfam" id="PF01475">
    <property type="entry name" value="FUR"/>
    <property type="match status" value="1"/>
</dbReference>
<evidence type="ECO:0000256" key="5">
    <source>
        <dbReference type="ARBA" id="ARBA00023125"/>
    </source>
</evidence>
<dbReference type="GO" id="GO:0045892">
    <property type="term" value="P:negative regulation of DNA-templated transcription"/>
    <property type="evidence" value="ECO:0007669"/>
    <property type="project" value="TreeGrafter"/>
</dbReference>
<keyword evidence="5 9" id="KW-0238">DNA-binding</keyword>
<feature type="binding site" evidence="8">
    <location>
        <position position="133"/>
    </location>
    <ligand>
        <name>Fe cation</name>
        <dbReference type="ChEBI" id="CHEBI:24875"/>
    </ligand>
</feature>
<dbReference type="InterPro" id="IPR002481">
    <property type="entry name" value="FUR"/>
</dbReference>
<keyword evidence="3 7" id="KW-0862">Zinc</keyword>
<evidence type="ECO:0000256" key="8">
    <source>
        <dbReference type="PIRSR" id="PIRSR602481-2"/>
    </source>
</evidence>
<name>A0A128FE13_9GAMM</name>
<dbReference type="GO" id="GO:0000976">
    <property type="term" value="F:transcription cis-regulatory region binding"/>
    <property type="evidence" value="ECO:0007669"/>
    <property type="project" value="TreeGrafter"/>
</dbReference>
<protein>
    <recommendedName>
        <fullName evidence="9">Ferric uptake regulation protein</fullName>
    </recommendedName>
</protein>
<evidence type="ECO:0000256" key="6">
    <source>
        <dbReference type="ARBA" id="ARBA00023163"/>
    </source>
</evidence>
<evidence type="ECO:0000313" key="10">
    <source>
        <dbReference type="EMBL" id="CZF85039.1"/>
    </source>
</evidence>
<feature type="binding site" evidence="7">
    <location>
        <position position="141"/>
    </location>
    <ligand>
        <name>Zn(2+)</name>
        <dbReference type="ChEBI" id="CHEBI:29105"/>
    </ligand>
</feature>
<keyword evidence="4 9" id="KW-0805">Transcription regulation</keyword>
<keyword evidence="8 9" id="KW-0408">Iron</keyword>
<dbReference type="GO" id="GO:1900376">
    <property type="term" value="P:regulation of secondary metabolite biosynthetic process"/>
    <property type="evidence" value="ECO:0007669"/>
    <property type="project" value="TreeGrafter"/>
</dbReference>
<accession>A0A128FE13</accession>
<dbReference type="Gene3D" id="3.30.1490.190">
    <property type="match status" value="1"/>
</dbReference>
<organism evidence="10 11">
    <name type="scientific">Grimontia marina</name>
    <dbReference type="NCBI Taxonomy" id="646534"/>
    <lineage>
        <taxon>Bacteria</taxon>
        <taxon>Pseudomonadati</taxon>
        <taxon>Pseudomonadota</taxon>
        <taxon>Gammaproteobacteria</taxon>
        <taxon>Vibrionales</taxon>
        <taxon>Vibrionaceae</taxon>
        <taxon>Grimontia</taxon>
    </lineage>
</organism>
<dbReference type="GO" id="GO:0005829">
    <property type="term" value="C:cytosol"/>
    <property type="evidence" value="ECO:0007669"/>
    <property type="project" value="TreeGrafter"/>
</dbReference>
<dbReference type="SUPFAM" id="SSF46785">
    <property type="entry name" value="Winged helix' DNA-binding domain"/>
    <property type="match status" value="1"/>
</dbReference>
<dbReference type="Gene3D" id="1.10.10.10">
    <property type="entry name" value="Winged helix-like DNA-binding domain superfamily/Winged helix DNA-binding domain"/>
    <property type="match status" value="1"/>
</dbReference>
<dbReference type="AlphaFoldDB" id="A0A128FE13"/>
<proteinExistence type="inferred from homology"/>
<comment type="subunit">
    <text evidence="9">Homodimer.</text>
</comment>
<dbReference type="OrthoDB" id="9801127at2"/>
<dbReference type="InterPro" id="IPR043135">
    <property type="entry name" value="Fur_C"/>
</dbReference>
<evidence type="ECO:0000256" key="4">
    <source>
        <dbReference type="ARBA" id="ARBA00023015"/>
    </source>
</evidence>
<dbReference type="NCBIfam" id="NF008646">
    <property type="entry name" value="PRK11639.1"/>
    <property type="match status" value="1"/>
</dbReference>
<keyword evidence="11" id="KW-1185">Reference proteome</keyword>
<evidence type="ECO:0000256" key="1">
    <source>
        <dbReference type="ARBA" id="ARBA00007957"/>
    </source>
</evidence>
<dbReference type="InterPro" id="IPR036388">
    <property type="entry name" value="WH-like_DNA-bd_sf"/>
</dbReference>
<feature type="binding site" evidence="7">
    <location>
        <position position="144"/>
    </location>
    <ligand>
        <name>Zn(2+)</name>
        <dbReference type="ChEBI" id="CHEBI:29105"/>
    </ligand>
</feature>
<dbReference type="CDD" id="cd07153">
    <property type="entry name" value="Fur_like"/>
    <property type="match status" value="1"/>
</dbReference>
<keyword evidence="6 9" id="KW-0804">Transcription</keyword>
<keyword evidence="9" id="KW-0963">Cytoplasm</keyword>
<dbReference type="GO" id="GO:0008270">
    <property type="term" value="F:zinc ion binding"/>
    <property type="evidence" value="ECO:0007669"/>
    <property type="project" value="TreeGrafter"/>
</dbReference>
<evidence type="ECO:0000256" key="7">
    <source>
        <dbReference type="PIRSR" id="PIRSR602481-1"/>
    </source>
</evidence>
<comment type="subcellular location">
    <subcellularLocation>
        <location evidence="9">Cytoplasm</location>
    </subcellularLocation>
</comment>
<dbReference type="InterPro" id="IPR036390">
    <property type="entry name" value="WH_DNA-bd_sf"/>
</dbReference>
<dbReference type="RefSeq" id="WP_062712327.1">
    <property type="nucleotide sequence ID" value="NZ_CAWRCI010000034.1"/>
</dbReference>
<feature type="binding site" evidence="8">
    <location>
        <position position="91"/>
    </location>
    <ligand>
        <name>Fe cation</name>
        <dbReference type="ChEBI" id="CHEBI:24875"/>
    </ligand>
</feature>
<dbReference type="GO" id="GO:0003700">
    <property type="term" value="F:DNA-binding transcription factor activity"/>
    <property type="evidence" value="ECO:0007669"/>
    <property type="project" value="UniProtKB-UniRule"/>
</dbReference>
<evidence type="ECO:0000313" key="11">
    <source>
        <dbReference type="Proteomes" id="UP000073601"/>
    </source>
</evidence>
<evidence type="ECO:0000256" key="3">
    <source>
        <dbReference type="ARBA" id="ARBA00022833"/>
    </source>
</evidence>
<comment type="cofactor">
    <cofactor evidence="7">
        <name>Zn(2+)</name>
        <dbReference type="ChEBI" id="CHEBI:29105"/>
    </cofactor>
    <text evidence="7">Binds 1 zinc ion per subunit.</text>
</comment>
<sequence length="152" mass="16877">MANLSHLIARAQSLCEQRGVRLTTQRERVYEIIVQSKRAISAYDLLDVLRETEPQAKPPTVYRALDFLLSQGFVHKVESTNSFIACCLPGHEQHCSQLLICDSCGAVEECHADTLSTALKQKAHQVGFAVSHHVVETHGTCHACQVATHKMQ</sequence>
<comment type="similarity">
    <text evidence="1 9">Belongs to the Fur family.</text>
</comment>
<evidence type="ECO:0000256" key="9">
    <source>
        <dbReference type="RuleBase" id="RU364037"/>
    </source>
</evidence>
<evidence type="ECO:0000256" key="2">
    <source>
        <dbReference type="ARBA" id="ARBA00022491"/>
    </source>
</evidence>
<gene>
    <name evidence="10" type="primary">zur</name>
    <name evidence="9" type="synonym">fur</name>
    <name evidence="10" type="ORF">GMA8713_03352</name>
</gene>
<dbReference type="FunFam" id="1.10.10.10:FF:000137">
    <property type="entry name" value="Zinc uptake transcriptional repressor"/>
    <property type="match status" value="1"/>
</dbReference>
<dbReference type="PANTHER" id="PTHR33202">
    <property type="entry name" value="ZINC UPTAKE REGULATION PROTEIN"/>
    <property type="match status" value="1"/>
</dbReference>
<keyword evidence="2 9" id="KW-0678">Repressor</keyword>
<reference evidence="11" key="1">
    <citation type="submission" date="2016-02" db="EMBL/GenBank/DDBJ databases">
        <authorList>
            <person name="Rodrigo-Torres Lidia"/>
            <person name="Arahal R.David."/>
        </authorList>
    </citation>
    <scope>NUCLEOTIDE SEQUENCE [LARGE SCALE GENOMIC DNA]</scope>
    <source>
        <strain evidence="11">CECT 8713</strain>
    </source>
</reference>
<feature type="binding site" evidence="7">
    <location>
        <position position="101"/>
    </location>
    <ligand>
        <name>Zn(2+)</name>
        <dbReference type="ChEBI" id="CHEBI:29105"/>
    </ligand>
</feature>
<comment type="cofactor">
    <cofactor evidence="8">
        <name>Mn(2+)</name>
        <dbReference type="ChEBI" id="CHEBI:29035"/>
    </cofactor>
    <cofactor evidence="8">
        <name>Fe(2+)</name>
        <dbReference type="ChEBI" id="CHEBI:29033"/>
    </cofactor>
    <text evidence="8">Binds 1 Mn(2+) or Fe(2+) ion per subunit.</text>
</comment>
<dbReference type="EMBL" id="FIZY01000034">
    <property type="protein sequence ID" value="CZF85039.1"/>
    <property type="molecule type" value="Genomic_DNA"/>
</dbReference>